<dbReference type="SUPFAM" id="SSF53901">
    <property type="entry name" value="Thiolase-like"/>
    <property type="match status" value="2"/>
</dbReference>
<dbReference type="AlphaFoldDB" id="A0A540X8D9"/>
<gene>
    <name evidence="2" type="ORF">FJV41_02550</name>
</gene>
<accession>A0A540X8D9</accession>
<evidence type="ECO:0000313" key="3">
    <source>
        <dbReference type="Proteomes" id="UP000315369"/>
    </source>
</evidence>
<dbReference type="GO" id="GO:0016746">
    <property type="term" value="F:acyltransferase activity"/>
    <property type="evidence" value="ECO:0007669"/>
    <property type="project" value="InterPro"/>
</dbReference>
<comment type="caution">
    <text evidence="2">The sequence shown here is derived from an EMBL/GenBank/DDBJ whole genome shotgun (WGS) entry which is preliminary data.</text>
</comment>
<dbReference type="Gene3D" id="3.40.47.10">
    <property type="match status" value="1"/>
</dbReference>
<evidence type="ECO:0000313" key="2">
    <source>
        <dbReference type="EMBL" id="TQF17507.1"/>
    </source>
</evidence>
<name>A0A540X8D9_9BACT</name>
<protein>
    <recommendedName>
        <fullName evidence="4">Beta-ketoacyl synthase N-terminal domain-containing protein</fullName>
    </recommendedName>
</protein>
<dbReference type="RefSeq" id="WP_141640777.1">
    <property type="nucleotide sequence ID" value="NZ_VIFM01000006.1"/>
</dbReference>
<evidence type="ECO:0000256" key="1">
    <source>
        <dbReference type="SAM" id="MobiDB-lite"/>
    </source>
</evidence>
<feature type="compositionally biased region" description="Acidic residues" evidence="1">
    <location>
        <begin position="127"/>
        <end position="137"/>
    </location>
</feature>
<dbReference type="Proteomes" id="UP000315369">
    <property type="component" value="Unassembled WGS sequence"/>
</dbReference>
<keyword evidence="3" id="KW-1185">Reference proteome</keyword>
<reference evidence="2 3" key="1">
    <citation type="submission" date="2019-06" db="EMBL/GenBank/DDBJ databases">
        <authorList>
            <person name="Livingstone P."/>
            <person name="Whitworth D."/>
        </authorList>
    </citation>
    <scope>NUCLEOTIDE SEQUENCE [LARGE SCALE GENOMIC DNA]</scope>
    <source>
        <strain evidence="2 3">AM401</strain>
    </source>
</reference>
<proteinExistence type="predicted"/>
<organism evidence="2 3">
    <name type="scientific">Myxococcus llanfairpwllgwyngyllgogerychwyrndrobwllllantysiliogogogochensis</name>
    <dbReference type="NCBI Taxonomy" id="2590453"/>
    <lineage>
        <taxon>Bacteria</taxon>
        <taxon>Pseudomonadati</taxon>
        <taxon>Myxococcota</taxon>
        <taxon>Myxococcia</taxon>
        <taxon>Myxococcales</taxon>
        <taxon>Cystobacterineae</taxon>
        <taxon>Myxococcaceae</taxon>
        <taxon>Myxococcus</taxon>
    </lineage>
</organism>
<dbReference type="InterPro" id="IPR016039">
    <property type="entry name" value="Thiolase-like"/>
</dbReference>
<dbReference type="OrthoDB" id="5493826at2"/>
<dbReference type="EMBL" id="VIFM01000006">
    <property type="protein sequence ID" value="TQF17507.1"/>
    <property type="molecule type" value="Genomic_DNA"/>
</dbReference>
<evidence type="ECO:0008006" key="4">
    <source>
        <dbReference type="Google" id="ProtNLM"/>
    </source>
</evidence>
<sequence length="388" mass="41061">MPPETWPTGALAVTALGAVSPLGWDAPSSCAAARAGLLRIAPLDDYVGRDPDTGNAESVRGHTVAGCTEGFTGNGRLLRLGAVAMSDLRRSCPEEDWRQTGLVLNLPSGLPLQAAAKASGLQPSLDSEAEEESEPDTLEALRPQQEQLLLTRLTRLADVPVPAGHWRVTRGDQAGFLHALAAATQLLAKRAVSRCIVGGIDSYVDRPVVEALDSLRLLKTPSRPHGVLPGECATFLLVEPLALARRRGARIDCVLGAHALRREPHDRFAGRPWNGEALAEACAQVWQALPAAQQPGRLIGNLTGDERRAYDWGCALSRLMGRGLPSELPAWNTGICFGEIGAATAPMAITMAARAFARGYGGTRSILVWLASDSGERGALHVLAPPSS</sequence>
<feature type="region of interest" description="Disordered" evidence="1">
    <location>
        <begin position="119"/>
        <end position="138"/>
    </location>
</feature>